<name>A0ACB7Y882_9ERIC</name>
<comment type="caution">
    <text evidence="1">The sequence shown here is derived from an EMBL/GenBank/DDBJ whole genome shotgun (WGS) entry which is preliminary data.</text>
</comment>
<evidence type="ECO:0000313" key="2">
    <source>
        <dbReference type="Proteomes" id="UP000828048"/>
    </source>
</evidence>
<dbReference type="Proteomes" id="UP000828048">
    <property type="component" value="Chromosome 7"/>
</dbReference>
<evidence type="ECO:0000313" key="1">
    <source>
        <dbReference type="EMBL" id="KAH7849790.1"/>
    </source>
</evidence>
<sequence length="405" mass="46078">MDGDGGDDDLQQTMGFTSEDFSELNDTINLTTTSSIEEISELYKSFNTTNDNSDNIEKEMPKVQKVESTRLKSLLNEEFSTRQELLDRVRNVAVMEGYVTLIKRSKADRKVVNGCDRGGKFRGTSVPMDERKKISATRLISCPFEMVGLKRVERFVNAWTSKHPHFGNRVTSRVESAHAMLKKYLTVSTGNFREELVTHVSVFALGQLFKQSELPKSDYVWGLCTGNFSRTMGLPCANMMREKKDGTLHLDDIHPRWRIDIRSFINMDGGVQRNGSEIECLLKNVHDKYKHMPLVQKEDIHKQIAQLVDAEISLSLEPNIQSHKGRPLGSKKRKGDCSTTRHLLAFEIVEKGRKCGVCHHVGHNSRTCPRKGEFNSSDPRFVLANQDVTLNMLETPRKLFSYFNS</sequence>
<gene>
    <name evidence="1" type="ORF">Vadar_022981</name>
</gene>
<protein>
    <submittedName>
        <fullName evidence="1">Uncharacterized protein</fullName>
    </submittedName>
</protein>
<proteinExistence type="predicted"/>
<accession>A0ACB7Y882</accession>
<dbReference type="EMBL" id="CM037157">
    <property type="protein sequence ID" value="KAH7849790.1"/>
    <property type="molecule type" value="Genomic_DNA"/>
</dbReference>
<organism evidence="1 2">
    <name type="scientific">Vaccinium darrowii</name>
    <dbReference type="NCBI Taxonomy" id="229202"/>
    <lineage>
        <taxon>Eukaryota</taxon>
        <taxon>Viridiplantae</taxon>
        <taxon>Streptophyta</taxon>
        <taxon>Embryophyta</taxon>
        <taxon>Tracheophyta</taxon>
        <taxon>Spermatophyta</taxon>
        <taxon>Magnoliopsida</taxon>
        <taxon>eudicotyledons</taxon>
        <taxon>Gunneridae</taxon>
        <taxon>Pentapetalae</taxon>
        <taxon>asterids</taxon>
        <taxon>Ericales</taxon>
        <taxon>Ericaceae</taxon>
        <taxon>Vaccinioideae</taxon>
        <taxon>Vaccinieae</taxon>
        <taxon>Vaccinium</taxon>
    </lineage>
</organism>
<keyword evidence="2" id="KW-1185">Reference proteome</keyword>
<reference evidence="1 2" key="1">
    <citation type="journal article" date="2021" name="Hortic Res">
        <title>High-quality reference genome and annotation aids understanding of berry development for evergreen blueberry (Vaccinium darrowii).</title>
        <authorList>
            <person name="Yu J."/>
            <person name="Hulse-Kemp A.M."/>
            <person name="Babiker E."/>
            <person name="Staton M."/>
        </authorList>
    </citation>
    <scope>NUCLEOTIDE SEQUENCE [LARGE SCALE GENOMIC DNA]</scope>
    <source>
        <strain evidence="2">cv. NJ 8807/NJ 8810</strain>
        <tissue evidence="1">Young leaf</tissue>
    </source>
</reference>